<evidence type="ECO:0000313" key="1">
    <source>
        <dbReference type="EMBL" id="AES68469.1"/>
    </source>
</evidence>
<reference evidence="1 3" key="2">
    <citation type="journal article" date="2014" name="BMC Genomics">
        <title>An improved genome release (version Mt4.0) for the model legume Medicago truncatula.</title>
        <authorList>
            <person name="Tang H."/>
            <person name="Krishnakumar V."/>
            <person name="Bidwell S."/>
            <person name="Rosen B."/>
            <person name="Chan A."/>
            <person name="Zhou S."/>
            <person name="Gentzbittel L."/>
            <person name="Childs K.L."/>
            <person name="Yandell M."/>
            <person name="Gundlach H."/>
            <person name="Mayer K.F."/>
            <person name="Schwartz D.C."/>
            <person name="Town C.D."/>
        </authorList>
    </citation>
    <scope>GENOME REANNOTATION</scope>
    <source>
        <strain evidence="2 3">cv. Jemalong A17</strain>
    </source>
</reference>
<dbReference type="Proteomes" id="UP000002051">
    <property type="component" value="Chromosome 3"/>
</dbReference>
<evidence type="ECO:0000313" key="3">
    <source>
        <dbReference type="Proteomes" id="UP000002051"/>
    </source>
</evidence>
<proteinExistence type="predicted"/>
<protein>
    <submittedName>
        <fullName evidence="1 2">Uncharacterized protein</fullName>
    </submittedName>
</protein>
<gene>
    <name evidence="1" type="ordered locus">MTR_3g008560</name>
</gene>
<dbReference type="HOGENOM" id="CLU_2609626_0_0_1"/>
<sequence>MAASSVFYVRPIKIHKSPLVMATSLIQHHIDMVIHGIMYQVFKQIDEIIKLMAYNKVQQAKELEVVRANSGENLVTNAP</sequence>
<dbReference type="PaxDb" id="3880-AES68469"/>
<accession>G7IYH2</accession>
<organism evidence="1 3">
    <name type="scientific">Medicago truncatula</name>
    <name type="common">Barrel medic</name>
    <name type="synonym">Medicago tribuloides</name>
    <dbReference type="NCBI Taxonomy" id="3880"/>
    <lineage>
        <taxon>Eukaryota</taxon>
        <taxon>Viridiplantae</taxon>
        <taxon>Streptophyta</taxon>
        <taxon>Embryophyta</taxon>
        <taxon>Tracheophyta</taxon>
        <taxon>Spermatophyta</taxon>
        <taxon>Magnoliopsida</taxon>
        <taxon>eudicotyledons</taxon>
        <taxon>Gunneridae</taxon>
        <taxon>Pentapetalae</taxon>
        <taxon>rosids</taxon>
        <taxon>fabids</taxon>
        <taxon>Fabales</taxon>
        <taxon>Fabaceae</taxon>
        <taxon>Papilionoideae</taxon>
        <taxon>50 kb inversion clade</taxon>
        <taxon>NPAAA clade</taxon>
        <taxon>Hologalegina</taxon>
        <taxon>IRL clade</taxon>
        <taxon>Trifolieae</taxon>
        <taxon>Medicago</taxon>
    </lineage>
</organism>
<keyword evidence="3" id="KW-1185">Reference proteome</keyword>
<reference evidence="2" key="3">
    <citation type="submission" date="2015-04" db="UniProtKB">
        <authorList>
            <consortium name="EnsemblPlants"/>
        </authorList>
    </citation>
    <scope>IDENTIFICATION</scope>
    <source>
        <strain evidence="2">cv. Jemalong A17</strain>
    </source>
</reference>
<name>G7IYH2_MEDTR</name>
<evidence type="ECO:0000313" key="2">
    <source>
        <dbReference type="EnsemblPlants" id="AES68469"/>
    </source>
</evidence>
<dbReference type="EMBL" id="CM001219">
    <property type="protein sequence ID" value="AES68469.1"/>
    <property type="molecule type" value="Genomic_DNA"/>
</dbReference>
<dbReference type="EnsemblPlants" id="AES68469">
    <property type="protein sequence ID" value="AES68469"/>
    <property type="gene ID" value="MTR_3g008560"/>
</dbReference>
<dbReference type="AlphaFoldDB" id="G7IYH2"/>
<reference evidence="1 3" key="1">
    <citation type="journal article" date="2011" name="Nature">
        <title>The Medicago genome provides insight into the evolution of rhizobial symbioses.</title>
        <authorList>
            <person name="Young N.D."/>
            <person name="Debelle F."/>
            <person name="Oldroyd G.E."/>
            <person name="Geurts R."/>
            <person name="Cannon S.B."/>
            <person name="Udvardi M.K."/>
            <person name="Benedito V.A."/>
            <person name="Mayer K.F."/>
            <person name="Gouzy J."/>
            <person name="Schoof H."/>
            <person name="Van de Peer Y."/>
            <person name="Proost S."/>
            <person name="Cook D.R."/>
            <person name="Meyers B.C."/>
            <person name="Spannagl M."/>
            <person name="Cheung F."/>
            <person name="De Mita S."/>
            <person name="Krishnakumar V."/>
            <person name="Gundlach H."/>
            <person name="Zhou S."/>
            <person name="Mudge J."/>
            <person name="Bharti A.K."/>
            <person name="Murray J.D."/>
            <person name="Naoumkina M.A."/>
            <person name="Rosen B."/>
            <person name="Silverstein K.A."/>
            <person name="Tang H."/>
            <person name="Rombauts S."/>
            <person name="Zhao P.X."/>
            <person name="Zhou P."/>
            <person name="Barbe V."/>
            <person name="Bardou P."/>
            <person name="Bechner M."/>
            <person name="Bellec A."/>
            <person name="Berger A."/>
            <person name="Berges H."/>
            <person name="Bidwell S."/>
            <person name="Bisseling T."/>
            <person name="Choisne N."/>
            <person name="Couloux A."/>
            <person name="Denny R."/>
            <person name="Deshpande S."/>
            <person name="Dai X."/>
            <person name="Doyle J.J."/>
            <person name="Dudez A.M."/>
            <person name="Farmer A.D."/>
            <person name="Fouteau S."/>
            <person name="Franken C."/>
            <person name="Gibelin C."/>
            <person name="Gish J."/>
            <person name="Goldstein S."/>
            <person name="Gonzalez A.J."/>
            <person name="Green P.J."/>
            <person name="Hallab A."/>
            <person name="Hartog M."/>
            <person name="Hua A."/>
            <person name="Humphray S.J."/>
            <person name="Jeong D.H."/>
            <person name="Jing Y."/>
            <person name="Jocker A."/>
            <person name="Kenton S.M."/>
            <person name="Kim D.J."/>
            <person name="Klee K."/>
            <person name="Lai H."/>
            <person name="Lang C."/>
            <person name="Lin S."/>
            <person name="Macmil S.L."/>
            <person name="Magdelenat G."/>
            <person name="Matthews L."/>
            <person name="McCorrison J."/>
            <person name="Monaghan E.L."/>
            <person name="Mun J.H."/>
            <person name="Najar F.Z."/>
            <person name="Nicholson C."/>
            <person name="Noirot C."/>
            <person name="O'Bleness M."/>
            <person name="Paule C.R."/>
            <person name="Poulain J."/>
            <person name="Prion F."/>
            <person name="Qin B."/>
            <person name="Qu C."/>
            <person name="Retzel E.F."/>
            <person name="Riddle C."/>
            <person name="Sallet E."/>
            <person name="Samain S."/>
            <person name="Samson N."/>
            <person name="Sanders I."/>
            <person name="Saurat O."/>
            <person name="Scarpelli C."/>
            <person name="Schiex T."/>
            <person name="Segurens B."/>
            <person name="Severin A.J."/>
            <person name="Sherrier D.J."/>
            <person name="Shi R."/>
            <person name="Sims S."/>
            <person name="Singer S.R."/>
            <person name="Sinharoy S."/>
            <person name="Sterck L."/>
            <person name="Viollet A."/>
            <person name="Wang B.B."/>
            <person name="Wang K."/>
            <person name="Wang M."/>
            <person name="Wang X."/>
            <person name="Warfsmann J."/>
            <person name="Weissenbach J."/>
            <person name="White D.D."/>
            <person name="White J.D."/>
            <person name="Wiley G.B."/>
            <person name="Wincker P."/>
            <person name="Xing Y."/>
            <person name="Yang L."/>
            <person name="Yao Z."/>
            <person name="Ying F."/>
            <person name="Zhai J."/>
            <person name="Zhou L."/>
            <person name="Zuber A."/>
            <person name="Denarie J."/>
            <person name="Dixon R.A."/>
            <person name="May G.D."/>
            <person name="Schwartz D.C."/>
            <person name="Rogers J."/>
            <person name="Quetier F."/>
            <person name="Town C.D."/>
            <person name="Roe B.A."/>
        </authorList>
    </citation>
    <scope>NUCLEOTIDE SEQUENCE [LARGE SCALE GENOMIC DNA]</scope>
    <source>
        <strain evidence="1">A17</strain>
        <strain evidence="2 3">cv. Jemalong A17</strain>
    </source>
</reference>